<accession>W9RBX3</accession>
<dbReference type="AlphaFoldDB" id="W9RBX3"/>
<evidence type="ECO:0000313" key="2">
    <source>
        <dbReference type="Proteomes" id="UP000030645"/>
    </source>
</evidence>
<dbReference type="Proteomes" id="UP000030645">
    <property type="component" value="Unassembled WGS sequence"/>
</dbReference>
<keyword evidence="2" id="KW-1185">Reference proteome</keyword>
<reference evidence="2" key="1">
    <citation type="submission" date="2013-01" db="EMBL/GenBank/DDBJ databases">
        <title>Draft Genome Sequence of a Mulberry Tree, Morus notabilis C.K. Schneid.</title>
        <authorList>
            <person name="He N."/>
            <person name="Zhao S."/>
        </authorList>
    </citation>
    <scope>NUCLEOTIDE SEQUENCE</scope>
</reference>
<evidence type="ECO:0000313" key="1">
    <source>
        <dbReference type="EMBL" id="EXB81229.1"/>
    </source>
</evidence>
<dbReference type="EMBL" id="KE344834">
    <property type="protein sequence ID" value="EXB81229.1"/>
    <property type="molecule type" value="Genomic_DNA"/>
</dbReference>
<organism evidence="1 2">
    <name type="scientific">Morus notabilis</name>
    <dbReference type="NCBI Taxonomy" id="981085"/>
    <lineage>
        <taxon>Eukaryota</taxon>
        <taxon>Viridiplantae</taxon>
        <taxon>Streptophyta</taxon>
        <taxon>Embryophyta</taxon>
        <taxon>Tracheophyta</taxon>
        <taxon>Spermatophyta</taxon>
        <taxon>Magnoliopsida</taxon>
        <taxon>eudicotyledons</taxon>
        <taxon>Gunneridae</taxon>
        <taxon>Pentapetalae</taxon>
        <taxon>rosids</taxon>
        <taxon>fabids</taxon>
        <taxon>Rosales</taxon>
        <taxon>Moraceae</taxon>
        <taxon>Moreae</taxon>
        <taxon>Morus</taxon>
    </lineage>
</organism>
<protein>
    <submittedName>
        <fullName evidence="1">Uncharacterized protein</fullName>
    </submittedName>
</protein>
<sequence>MSYQPVPPPQEDYRQAGELYCQRRGAPEEVRWAPHSTSAHGLIQSSAAVPRDGRHGARGGRVPIWLPFAAAVGWITVADDMWQKKK</sequence>
<name>W9RBX3_9ROSA</name>
<proteinExistence type="predicted"/>
<gene>
    <name evidence="1" type="ORF">L484_013170</name>
</gene>